<sequence>MGIGFDWRVDVAGVLGWAADAAEEAAAEVERRVVLDPVALQRAAAAAGEKDPGEDEPLLLRRRPLHELDDHLQLLHRVCRLHQQRLRIPLQPSHEDLHHHRRRSRSPPAAGDRRKS</sequence>
<evidence type="ECO:0000313" key="2">
    <source>
        <dbReference type="EnsemblPlants" id="LPERR10G10610.1"/>
    </source>
</evidence>
<dbReference type="Gramene" id="LPERR10G10610.1">
    <property type="protein sequence ID" value="LPERR10G10610.1"/>
    <property type="gene ID" value="LPERR10G10610"/>
</dbReference>
<reference evidence="2" key="3">
    <citation type="submission" date="2015-04" db="UniProtKB">
        <authorList>
            <consortium name="EnsemblPlants"/>
        </authorList>
    </citation>
    <scope>IDENTIFICATION</scope>
</reference>
<accession>A0A0D9XKY6</accession>
<keyword evidence="3" id="KW-1185">Reference proteome</keyword>
<reference evidence="2 3" key="1">
    <citation type="submission" date="2012-08" db="EMBL/GenBank/DDBJ databases">
        <title>Oryza genome evolution.</title>
        <authorList>
            <person name="Wing R.A."/>
        </authorList>
    </citation>
    <scope>NUCLEOTIDE SEQUENCE</scope>
</reference>
<name>A0A0D9XKY6_9ORYZ</name>
<protein>
    <submittedName>
        <fullName evidence="2">Uncharacterized protein</fullName>
    </submittedName>
</protein>
<dbReference type="HOGENOM" id="CLU_2100390_0_0_1"/>
<dbReference type="STRING" id="77586.A0A0D9XKY6"/>
<feature type="region of interest" description="Disordered" evidence="1">
    <location>
        <begin position="89"/>
        <end position="116"/>
    </location>
</feature>
<evidence type="ECO:0000256" key="1">
    <source>
        <dbReference type="SAM" id="MobiDB-lite"/>
    </source>
</evidence>
<organism evidence="2 3">
    <name type="scientific">Leersia perrieri</name>
    <dbReference type="NCBI Taxonomy" id="77586"/>
    <lineage>
        <taxon>Eukaryota</taxon>
        <taxon>Viridiplantae</taxon>
        <taxon>Streptophyta</taxon>
        <taxon>Embryophyta</taxon>
        <taxon>Tracheophyta</taxon>
        <taxon>Spermatophyta</taxon>
        <taxon>Magnoliopsida</taxon>
        <taxon>Liliopsida</taxon>
        <taxon>Poales</taxon>
        <taxon>Poaceae</taxon>
        <taxon>BOP clade</taxon>
        <taxon>Oryzoideae</taxon>
        <taxon>Oryzeae</taxon>
        <taxon>Oryzinae</taxon>
        <taxon>Leersia</taxon>
    </lineage>
</organism>
<proteinExistence type="predicted"/>
<dbReference type="Proteomes" id="UP000032180">
    <property type="component" value="Chromosome 10"/>
</dbReference>
<evidence type="ECO:0000313" key="3">
    <source>
        <dbReference type="Proteomes" id="UP000032180"/>
    </source>
</evidence>
<dbReference type="AlphaFoldDB" id="A0A0D9XKY6"/>
<dbReference type="EnsemblPlants" id="LPERR10G10610.1">
    <property type="protein sequence ID" value="LPERR10G10610.1"/>
    <property type="gene ID" value="LPERR10G10610"/>
</dbReference>
<reference evidence="3" key="2">
    <citation type="submission" date="2013-12" db="EMBL/GenBank/DDBJ databases">
        <authorList>
            <person name="Yu Y."/>
            <person name="Lee S."/>
            <person name="de Baynast K."/>
            <person name="Wissotski M."/>
            <person name="Liu L."/>
            <person name="Talag J."/>
            <person name="Goicoechea J."/>
            <person name="Angelova A."/>
            <person name="Jetty R."/>
            <person name="Kudrna D."/>
            <person name="Golser W."/>
            <person name="Rivera L."/>
            <person name="Zhang J."/>
            <person name="Wing R."/>
        </authorList>
    </citation>
    <scope>NUCLEOTIDE SEQUENCE</scope>
</reference>